<proteinExistence type="predicted"/>
<feature type="compositionally biased region" description="Basic and acidic residues" evidence="1">
    <location>
        <begin position="399"/>
        <end position="420"/>
    </location>
</feature>
<dbReference type="Pfam" id="PF01467">
    <property type="entry name" value="CTP_transf_like"/>
    <property type="match status" value="1"/>
</dbReference>
<dbReference type="Proteomes" id="UP000887574">
    <property type="component" value="Unplaced"/>
</dbReference>
<dbReference type="InterPro" id="IPR014729">
    <property type="entry name" value="Rossmann-like_a/b/a_fold"/>
</dbReference>
<evidence type="ECO:0000313" key="4">
    <source>
        <dbReference type="WBParaSite" id="jg5136.1"/>
    </source>
</evidence>
<dbReference type="InterPro" id="IPR051182">
    <property type="entry name" value="Euk_NMN_adenylyltrnsfrase"/>
</dbReference>
<feature type="domain" description="Cytidyltransferase-like" evidence="2">
    <location>
        <begin position="25"/>
        <end position="113"/>
    </location>
</feature>
<accession>A0A915EGM5</accession>
<evidence type="ECO:0000259" key="2">
    <source>
        <dbReference type="Pfam" id="PF01467"/>
    </source>
</evidence>
<feature type="region of interest" description="Disordered" evidence="1">
    <location>
        <begin position="374"/>
        <end position="431"/>
    </location>
</feature>
<keyword evidence="3" id="KW-1185">Reference proteome</keyword>
<dbReference type="SUPFAM" id="SSF52374">
    <property type="entry name" value="Nucleotidylyl transferase"/>
    <property type="match status" value="1"/>
</dbReference>
<dbReference type="AlphaFoldDB" id="A0A915EGM5"/>
<dbReference type="Gene3D" id="3.40.50.620">
    <property type="entry name" value="HUPs"/>
    <property type="match status" value="1"/>
</dbReference>
<sequence>MSKAESVQQSSKIKDNLLSEKAIIIATGAFNPPNFLHLRAFEAAKSFILHKFQLHASEGIISPFGGGASTLHNTQLICSTHRLQMCQLAVKDSNWIRVNNWQSTRHFKEDTKVVSRLLELLKHFQQFYLNREGAAIKIRIFLICGWPLIEQIVQQYTGQDPLKKSFKFPIDLSDRSVLNESLVKEPELELKELLEKFDLLVFWSSSYQVNNIKPTLHPLLAQYKHNIHLIEQEEDACSQLLSSSRLRAAISRGDCVKYCLPDSVIAYIQAHDLYHCYLQAEMFKSRFKNSKSSINSLKCKNNSLTFEPSTSSTPTEHEEDNNDIWKPNFKPRTNLHSTKSYSKSQNLLNYSSDYDNLTLDEILETSKGWDNYFNGSGQGSAQSTSTLQDSAQPENIVSDDEKPWKHCNDDEDLRKGDSVSDKTTGSGVGSNWKCKSGQQTSVWQQRYKDTDTPAVVLTYRRYRLVADPETTV</sequence>
<name>A0A915EGM5_9BILA</name>
<dbReference type="GO" id="GO:0009435">
    <property type="term" value="P:NAD+ biosynthetic process"/>
    <property type="evidence" value="ECO:0007669"/>
    <property type="project" value="TreeGrafter"/>
</dbReference>
<dbReference type="PANTHER" id="PTHR12039">
    <property type="entry name" value="NICOTINAMIDE MONONUCLEOTIDE ADENYLYLTRANSFERASE"/>
    <property type="match status" value="1"/>
</dbReference>
<dbReference type="InterPro" id="IPR004821">
    <property type="entry name" value="Cyt_trans-like"/>
</dbReference>
<organism evidence="3 4">
    <name type="scientific">Ditylenchus dipsaci</name>
    <dbReference type="NCBI Taxonomy" id="166011"/>
    <lineage>
        <taxon>Eukaryota</taxon>
        <taxon>Metazoa</taxon>
        <taxon>Ecdysozoa</taxon>
        <taxon>Nematoda</taxon>
        <taxon>Chromadorea</taxon>
        <taxon>Rhabditida</taxon>
        <taxon>Tylenchina</taxon>
        <taxon>Tylenchomorpha</taxon>
        <taxon>Sphaerularioidea</taxon>
        <taxon>Anguinidae</taxon>
        <taxon>Anguininae</taxon>
        <taxon>Ditylenchus</taxon>
    </lineage>
</organism>
<feature type="region of interest" description="Disordered" evidence="1">
    <location>
        <begin position="305"/>
        <end position="331"/>
    </location>
</feature>
<reference evidence="4" key="1">
    <citation type="submission" date="2022-11" db="UniProtKB">
        <authorList>
            <consortium name="WormBaseParasite"/>
        </authorList>
    </citation>
    <scope>IDENTIFICATION</scope>
</reference>
<dbReference type="GO" id="GO:0004515">
    <property type="term" value="F:nicotinate-nucleotide adenylyltransferase activity"/>
    <property type="evidence" value="ECO:0007669"/>
    <property type="project" value="TreeGrafter"/>
</dbReference>
<feature type="compositionally biased region" description="Low complexity" evidence="1">
    <location>
        <begin position="305"/>
        <end position="314"/>
    </location>
</feature>
<protein>
    <submittedName>
        <fullName evidence="4">Cytidyltransferase-like domain-containing protein</fullName>
    </submittedName>
</protein>
<dbReference type="GO" id="GO:0000309">
    <property type="term" value="F:nicotinamide-nucleotide adenylyltransferase activity"/>
    <property type="evidence" value="ECO:0007669"/>
    <property type="project" value="TreeGrafter"/>
</dbReference>
<dbReference type="PANTHER" id="PTHR12039:SF0">
    <property type="entry name" value="NICOTINAMIDE-NUCLEOTIDE ADENYLYLTRANSFERASE"/>
    <property type="match status" value="1"/>
</dbReference>
<evidence type="ECO:0000313" key="3">
    <source>
        <dbReference type="Proteomes" id="UP000887574"/>
    </source>
</evidence>
<dbReference type="WBParaSite" id="jg5136.1">
    <property type="protein sequence ID" value="jg5136.1"/>
    <property type="gene ID" value="jg5136"/>
</dbReference>
<evidence type="ECO:0000256" key="1">
    <source>
        <dbReference type="SAM" id="MobiDB-lite"/>
    </source>
</evidence>